<keyword evidence="2" id="KW-0067">ATP-binding</keyword>
<proteinExistence type="predicted"/>
<dbReference type="GO" id="GO:0005524">
    <property type="term" value="F:ATP binding"/>
    <property type="evidence" value="ECO:0007669"/>
    <property type="project" value="UniProtKB-KW"/>
</dbReference>
<evidence type="ECO:0000259" key="1">
    <source>
        <dbReference type="Pfam" id="PF01935"/>
    </source>
</evidence>
<evidence type="ECO:0000313" key="2">
    <source>
        <dbReference type="EMBL" id="MFC5947926.1"/>
    </source>
</evidence>
<dbReference type="InterPro" id="IPR027417">
    <property type="entry name" value="P-loop_NTPase"/>
</dbReference>
<keyword evidence="2" id="KW-0547">Nucleotide-binding</keyword>
<dbReference type="EMBL" id="JBHSQK010000011">
    <property type="protein sequence ID" value="MFC5947926.1"/>
    <property type="molecule type" value="Genomic_DNA"/>
</dbReference>
<accession>A0ABW1I2U6</accession>
<dbReference type="PANTHER" id="PTHR30121:SF11">
    <property type="entry name" value="AAA+ ATPASE DOMAIN-CONTAINING PROTEIN"/>
    <property type="match status" value="1"/>
</dbReference>
<dbReference type="Gene3D" id="3.40.50.300">
    <property type="entry name" value="P-loop containing nucleotide triphosphate hydrolases"/>
    <property type="match status" value="2"/>
</dbReference>
<dbReference type="InterPro" id="IPR002789">
    <property type="entry name" value="HerA_central"/>
</dbReference>
<dbReference type="SUPFAM" id="SSF52540">
    <property type="entry name" value="P-loop containing nucleoside triphosphate hydrolases"/>
    <property type="match status" value="1"/>
</dbReference>
<reference evidence="3" key="1">
    <citation type="journal article" date="2019" name="Int. J. Syst. Evol. Microbiol.">
        <title>The Global Catalogue of Microorganisms (GCM) 10K type strain sequencing project: providing services to taxonomists for standard genome sequencing and annotation.</title>
        <authorList>
            <consortium name="The Broad Institute Genomics Platform"/>
            <consortium name="The Broad Institute Genome Sequencing Center for Infectious Disease"/>
            <person name="Wu L."/>
            <person name="Ma J."/>
        </authorList>
    </citation>
    <scope>NUCLEOTIDE SEQUENCE [LARGE SCALE GENOMIC DNA]</scope>
    <source>
        <strain evidence="3">CGMCC 4.7397</strain>
    </source>
</reference>
<dbReference type="Pfam" id="PF01935">
    <property type="entry name" value="DUF87"/>
    <property type="match status" value="1"/>
</dbReference>
<dbReference type="Proteomes" id="UP001596119">
    <property type="component" value="Unassembled WGS sequence"/>
</dbReference>
<comment type="caution">
    <text evidence="2">The sequence shown here is derived from an EMBL/GenBank/DDBJ whole genome shotgun (WGS) entry which is preliminary data.</text>
</comment>
<dbReference type="PANTHER" id="PTHR30121">
    <property type="entry name" value="UNCHARACTERIZED PROTEIN YJGR-RELATED"/>
    <property type="match status" value="1"/>
</dbReference>
<name>A0ABW1I2U6_9PSEU</name>
<organism evidence="2 3">
    <name type="scientific">Pseudonocardia lutea</name>
    <dbReference type="NCBI Taxonomy" id="2172015"/>
    <lineage>
        <taxon>Bacteria</taxon>
        <taxon>Bacillati</taxon>
        <taxon>Actinomycetota</taxon>
        <taxon>Actinomycetes</taxon>
        <taxon>Pseudonocardiales</taxon>
        <taxon>Pseudonocardiaceae</taxon>
        <taxon>Pseudonocardia</taxon>
    </lineage>
</organism>
<dbReference type="InterPro" id="IPR051162">
    <property type="entry name" value="T4SS_component"/>
</dbReference>
<feature type="domain" description="Helicase HerA central" evidence="1">
    <location>
        <begin position="397"/>
        <end position="449"/>
    </location>
</feature>
<gene>
    <name evidence="2" type="ORF">ACFQH9_06530</name>
</gene>
<sequence>MPHTVWGSGYPRILEPSAQTIGCLEVATLPANDCSGDEAGPRMHAVSGQVMAAAVATAGLGAFELRYRAVPGPGGTRVRMYLLAKAYGRGPAAAHAVDSALTAAAISLPPDFGVAVVADVAEPLAIPAHHRVLELQRGEQVTFPQWSFVASEYYYHLNEVTGDGSGWSSFWETLAQSPAPLTLSILVKPTVLEPKERDALGHTMTVLGLYARERTDYNLLGQQDTYPADANARIALEAWETREQRLGAAPVLGRVALVGEETVVSVYASHLAAALARTRTGPTTPMAVVSAEHRPPAEAAYARNAVAAMEIWPTDDLAMWDHGSAPLRLRRFQYLYGPDELSSLAILPVPDEQGVPGFPLSRRADVRRAAVRDGAEDDGVELGVALDRGREGGVVRLPLPALTRHTLVVGSSGSGKTTTVLSLLSRLWTEHRVPFLVIEPVKTEYRGLLAVPGLDDLQVLTLGRDDVAGLRLNPLEPPPGVRCEVHAGAVMTALTLALPLPPPLPGLLEEALGLSYLHAGWEHDTTSEDGIEPPTLRALLGSFAEIFDRHGYRGEAQNVGVAFRVRLQRLLRGGRGRMLDCARSSDLEALLAVPTVVELDEIPDPEDKALLSALLLQRLRASARRRGSSGGALRHVTVVEEAHRLLSAGDAARGTDGSGDVLRAEAVRAFCEAIAELRSSGEGIVLSSQLPTALAPTAVANTGIRIAHRLESAADRAHALDDVDASELDRGLAARLRTGEALARWPGVDEVELLGVRPAPGVDSGRAVDTAELVDHMRAYREQIATHLPFPLCTTEMCPGGCVPGVRGRAARVAQDVEEAARRAWIEHGHGASALRPVVDLTLRSGPDPQEAYCACTHLEASKVALTVRGQDIRSRLAAAVRERTERSSTDAP</sequence>
<dbReference type="RefSeq" id="WP_379564988.1">
    <property type="nucleotide sequence ID" value="NZ_JBHSQK010000011.1"/>
</dbReference>
<protein>
    <submittedName>
        <fullName evidence="2">ATP-binding protein</fullName>
    </submittedName>
</protein>
<keyword evidence="3" id="KW-1185">Reference proteome</keyword>
<evidence type="ECO:0000313" key="3">
    <source>
        <dbReference type="Proteomes" id="UP001596119"/>
    </source>
</evidence>